<dbReference type="EMBL" id="JAPFFF010000008">
    <property type="protein sequence ID" value="KAK8883569.1"/>
    <property type="molecule type" value="Genomic_DNA"/>
</dbReference>
<protein>
    <submittedName>
        <fullName evidence="2">Uncharacterized protein</fullName>
    </submittedName>
</protein>
<evidence type="ECO:0000313" key="2">
    <source>
        <dbReference type="EMBL" id="KAK8883569.1"/>
    </source>
</evidence>
<sequence length="259" mass="30191">MKVGKSINRPVLARHLELDKRRRDYRNHLRTLKEQKCGTDFSHPPVVFRFQTIQKNANIKRKERQRYENLCIDKMNEHYANKVINSKSFHDPNLIEQINNSRSRKIVTANSQFISPQSKAQSFQSARSFQSIDNNLNINNENQCDNDYSNLSARNRINSKRSNLINGYYIPHYELPPDILSMNINSDIINDKSQIEENNSKFQFVYNEIAQNEDIPPLDTEDIDTNVQILIDVHPPEDVPIRVTPRPTKKSSDQAPENT</sequence>
<comment type="caution">
    <text evidence="2">The sequence shown here is derived from an EMBL/GenBank/DDBJ whole genome shotgun (WGS) entry which is preliminary data.</text>
</comment>
<name>A0ABR2JXR4_9EUKA</name>
<evidence type="ECO:0000313" key="3">
    <source>
        <dbReference type="Proteomes" id="UP001470230"/>
    </source>
</evidence>
<dbReference type="Proteomes" id="UP001470230">
    <property type="component" value="Unassembled WGS sequence"/>
</dbReference>
<reference evidence="2 3" key="1">
    <citation type="submission" date="2024-04" db="EMBL/GenBank/DDBJ databases">
        <title>Tritrichomonas musculus Genome.</title>
        <authorList>
            <person name="Alves-Ferreira E."/>
            <person name="Grigg M."/>
            <person name="Lorenzi H."/>
            <person name="Galac M."/>
        </authorList>
    </citation>
    <scope>NUCLEOTIDE SEQUENCE [LARGE SCALE GENOMIC DNA]</scope>
    <source>
        <strain evidence="2 3">EAF2021</strain>
    </source>
</reference>
<organism evidence="2 3">
    <name type="scientific">Tritrichomonas musculus</name>
    <dbReference type="NCBI Taxonomy" id="1915356"/>
    <lineage>
        <taxon>Eukaryota</taxon>
        <taxon>Metamonada</taxon>
        <taxon>Parabasalia</taxon>
        <taxon>Tritrichomonadida</taxon>
        <taxon>Tritrichomonadidae</taxon>
        <taxon>Tritrichomonas</taxon>
    </lineage>
</organism>
<gene>
    <name evidence="2" type="ORF">M9Y10_042663</name>
</gene>
<proteinExistence type="predicted"/>
<keyword evidence="3" id="KW-1185">Reference proteome</keyword>
<feature type="region of interest" description="Disordered" evidence="1">
    <location>
        <begin position="236"/>
        <end position="259"/>
    </location>
</feature>
<evidence type="ECO:0000256" key="1">
    <source>
        <dbReference type="SAM" id="MobiDB-lite"/>
    </source>
</evidence>
<accession>A0ABR2JXR4</accession>